<dbReference type="EMBL" id="FNSL01000001">
    <property type="protein sequence ID" value="SEB82971.1"/>
    <property type="molecule type" value="Genomic_DNA"/>
</dbReference>
<dbReference type="AlphaFoldDB" id="A0A1H4MIQ3"/>
<feature type="transmembrane region" description="Helical" evidence="9">
    <location>
        <begin position="115"/>
        <end position="139"/>
    </location>
</feature>
<evidence type="ECO:0000313" key="12">
    <source>
        <dbReference type="Proteomes" id="UP000199064"/>
    </source>
</evidence>
<evidence type="ECO:0000256" key="4">
    <source>
        <dbReference type="ARBA" id="ARBA00022475"/>
    </source>
</evidence>
<keyword evidence="12" id="KW-1185">Reference proteome</keyword>
<evidence type="ECO:0000256" key="7">
    <source>
        <dbReference type="ARBA" id="ARBA00023047"/>
    </source>
</evidence>
<name>A0A1H4MIQ3_9HYPH</name>
<keyword evidence="8 9" id="KW-0472">Membrane</keyword>
<organism evidence="11 12">
    <name type="scientific">Nitratireductor aquibiodomus</name>
    <dbReference type="NCBI Taxonomy" id="204799"/>
    <lineage>
        <taxon>Bacteria</taxon>
        <taxon>Pseudomonadati</taxon>
        <taxon>Pseudomonadota</taxon>
        <taxon>Alphaproteobacteria</taxon>
        <taxon>Hyphomicrobiales</taxon>
        <taxon>Phyllobacteriaceae</taxon>
        <taxon>Nitratireductor</taxon>
    </lineage>
</organism>
<dbReference type="Pfam" id="PF01061">
    <property type="entry name" value="ABC2_membrane"/>
    <property type="match status" value="1"/>
</dbReference>
<evidence type="ECO:0000313" key="11">
    <source>
        <dbReference type="EMBL" id="SEB82971.1"/>
    </source>
</evidence>
<proteinExistence type="inferred from homology"/>
<keyword evidence="7" id="KW-0625">Polysaccharide transport</keyword>
<feature type="transmembrane region" description="Helical" evidence="9">
    <location>
        <begin position="178"/>
        <end position="197"/>
    </location>
</feature>
<evidence type="ECO:0000259" key="10">
    <source>
        <dbReference type="Pfam" id="PF01061"/>
    </source>
</evidence>
<comment type="subcellular location">
    <subcellularLocation>
        <location evidence="1">Cell membrane</location>
        <topology evidence="1">Multi-pass membrane protein</topology>
    </subcellularLocation>
</comment>
<dbReference type="PANTHER" id="PTHR30413">
    <property type="entry name" value="INNER MEMBRANE TRANSPORT PERMEASE"/>
    <property type="match status" value="1"/>
</dbReference>
<protein>
    <submittedName>
        <fullName evidence="11">Lipopolysaccharide transport system permease protein</fullName>
    </submittedName>
</protein>
<dbReference type="InterPro" id="IPR013525">
    <property type="entry name" value="ABC2_TM"/>
</dbReference>
<keyword evidence="6 9" id="KW-1133">Transmembrane helix</keyword>
<evidence type="ECO:0000256" key="3">
    <source>
        <dbReference type="ARBA" id="ARBA00022448"/>
    </source>
</evidence>
<dbReference type="GO" id="GO:0005886">
    <property type="term" value="C:plasma membrane"/>
    <property type="evidence" value="ECO:0007669"/>
    <property type="project" value="UniProtKB-SubCell"/>
</dbReference>
<evidence type="ECO:0000256" key="8">
    <source>
        <dbReference type="ARBA" id="ARBA00023136"/>
    </source>
</evidence>
<reference evidence="12" key="1">
    <citation type="submission" date="2016-10" db="EMBL/GenBank/DDBJ databases">
        <authorList>
            <person name="Varghese N."/>
            <person name="Submissions S."/>
        </authorList>
    </citation>
    <scope>NUCLEOTIDE SEQUENCE [LARGE SCALE GENOMIC DNA]</scope>
    <source>
        <strain evidence="12">ES.061</strain>
    </source>
</reference>
<dbReference type="GO" id="GO:0015920">
    <property type="term" value="P:lipopolysaccharide transport"/>
    <property type="evidence" value="ECO:0007669"/>
    <property type="project" value="TreeGrafter"/>
</dbReference>
<evidence type="ECO:0000256" key="9">
    <source>
        <dbReference type="SAM" id="Phobius"/>
    </source>
</evidence>
<feature type="transmembrane region" description="Helical" evidence="9">
    <location>
        <begin position="71"/>
        <end position="95"/>
    </location>
</feature>
<evidence type="ECO:0000256" key="5">
    <source>
        <dbReference type="ARBA" id="ARBA00022692"/>
    </source>
</evidence>
<feature type="transmembrane region" description="Helical" evidence="9">
    <location>
        <begin position="42"/>
        <end position="59"/>
    </location>
</feature>
<dbReference type="PANTHER" id="PTHR30413:SF10">
    <property type="entry name" value="CAPSULE POLYSACCHARIDE EXPORT INNER-MEMBRANE PROTEIN CTRC"/>
    <property type="match status" value="1"/>
</dbReference>
<keyword evidence="5 9" id="KW-0812">Transmembrane</keyword>
<sequence>MQGTILNAVQDIRSGIRMRSVWIELAREDIGDQHRRTTLGPFWLLVNYLAFAGTFVFVFRRGGAGMENYGAYVATGLFVWFYIMETITQSVSLFIREESFIKGTTLPLSVYVLRLVMQCTIRAGYALVGCIGILLLSGIEFGLGWLWAVVGIVVVLAVSPAAIMISAFLGVYFPDSQFIVSNFMRIGMFLTPVFWTYEESTPVRHLFYYWNPFTYFLEIVRQPILSGGLPLYELGICVAIGLVLWAVALLLLGRLGKQVAFHI</sequence>
<dbReference type="GO" id="GO:0140359">
    <property type="term" value="F:ABC-type transporter activity"/>
    <property type="evidence" value="ECO:0007669"/>
    <property type="project" value="InterPro"/>
</dbReference>
<feature type="transmembrane region" description="Helical" evidence="9">
    <location>
        <begin position="145"/>
        <end position="171"/>
    </location>
</feature>
<evidence type="ECO:0000256" key="6">
    <source>
        <dbReference type="ARBA" id="ARBA00022989"/>
    </source>
</evidence>
<keyword evidence="7" id="KW-0762">Sugar transport</keyword>
<evidence type="ECO:0000256" key="2">
    <source>
        <dbReference type="ARBA" id="ARBA00007783"/>
    </source>
</evidence>
<evidence type="ECO:0000256" key="1">
    <source>
        <dbReference type="ARBA" id="ARBA00004651"/>
    </source>
</evidence>
<keyword evidence="3" id="KW-0813">Transport</keyword>
<dbReference type="GO" id="GO:0015774">
    <property type="term" value="P:polysaccharide transport"/>
    <property type="evidence" value="ECO:0007669"/>
    <property type="project" value="UniProtKB-KW"/>
</dbReference>
<feature type="domain" description="ABC-2 type transporter transmembrane" evidence="10">
    <location>
        <begin position="32"/>
        <end position="222"/>
    </location>
</feature>
<gene>
    <name evidence="11" type="ORF">SAMN05216452_3340</name>
</gene>
<dbReference type="Proteomes" id="UP000199064">
    <property type="component" value="Unassembled WGS sequence"/>
</dbReference>
<comment type="similarity">
    <text evidence="2">Belongs to the ABC-2 integral membrane protein family.</text>
</comment>
<feature type="transmembrane region" description="Helical" evidence="9">
    <location>
        <begin position="231"/>
        <end position="252"/>
    </location>
</feature>
<accession>A0A1H4MIQ3</accession>
<keyword evidence="4" id="KW-1003">Cell membrane</keyword>